<keyword evidence="4 6" id="KW-0067">ATP-binding</keyword>
<dbReference type="InterPro" id="IPR050683">
    <property type="entry name" value="Bact_Polysacc_Export_ATP-bd"/>
</dbReference>
<dbReference type="InterPro" id="IPR003439">
    <property type="entry name" value="ABC_transporter-like_ATP-bd"/>
</dbReference>
<evidence type="ECO:0000256" key="3">
    <source>
        <dbReference type="ARBA" id="ARBA00022741"/>
    </source>
</evidence>
<dbReference type="GO" id="GO:0016020">
    <property type="term" value="C:membrane"/>
    <property type="evidence" value="ECO:0007669"/>
    <property type="project" value="InterPro"/>
</dbReference>
<dbReference type="GO" id="GO:0005524">
    <property type="term" value="F:ATP binding"/>
    <property type="evidence" value="ECO:0007669"/>
    <property type="project" value="UniProtKB-KW"/>
</dbReference>
<keyword evidence="2" id="KW-0813">Transport</keyword>
<reference evidence="6 7" key="1">
    <citation type="submission" date="2021-06" db="EMBL/GenBank/DDBJ databases">
        <title>Complete genome sequence of the secondary alcohol utilizing methanogen Methanospirillum hungatei strain GP1.</title>
        <authorList>
            <person name="Day L.A."/>
            <person name="Costa K.C."/>
        </authorList>
    </citation>
    <scope>NUCLEOTIDE SEQUENCE [LARGE SCALE GENOMIC DNA]</scope>
    <source>
        <strain evidence="6 7">GP1</strain>
    </source>
</reference>
<gene>
    <name evidence="6" type="ORF">KSK55_09005</name>
</gene>
<evidence type="ECO:0000256" key="2">
    <source>
        <dbReference type="ARBA" id="ARBA00022448"/>
    </source>
</evidence>
<evidence type="ECO:0000256" key="1">
    <source>
        <dbReference type="ARBA" id="ARBA00005417"/>
    </source>
</evidence>
<dbReference type="AlphaFoldDB" id="A0A8F5ZDB2"/>
<comment type="similarity">
    <text evidence="1">Belongs to the ABC transporter superfamily.</text>
</comment>
<sequence>MNEYAIEVNNLSKMFKLYPSQGKRLLDYVSFGKKKYYQEFWALQDISFTVPKGSTFGILGQNGSGKSTLLSILAGVLEPSGGFFLARGKVSAILELGAGFHPEFTGRANVYMYGSIMGLSKEEVDKRMSDIIYFSELGDFIDQPLRTYSSGMYARLAFSVAVNVNADILIVDEALAVGDALFQHRCFRKIHEMKESGKTILYVGHDTEAVRGLCDHAMILDGGRMLELGDSAMIANKYLALIAEREQKYYEANLQEYGEKPDENWETIYNFIDHLAKADKKIQTPESIRELRVDIKNAPRRTIFAHPPSELQYRVPVNPGTMLSFAIGIYPSAYDFIAHGMRFSVIINDDVVFSHVLEPHENTSDRGWHNQMISLSAYEGKDVIIRFITEGSQQDISYCWGGWGWPVLLCPINPKVSQNLERPKIRTGTRRIEIIEAKICDEKGLSVSSIEYGDYFYIHMIIKANESINEPITVGTTVRNKHVTITGINTLWGKCDIKSLERNEQLKVSFKYHGILTSGIYFITPAVALADNNSNEIERFDRFEDELILNIKSKMKFEGFVNLSDGIIIGSENN</sequence>
<dbReference type="InterPro" id="IPR015860">
    <property type="entry name" value="ABC_transpr_TagH-like"/>
</dbReference>
<dbReference type="EMBL" id="CP077107">
    <property type="protein sequence ID" value="QXO93522.1"/>
    <property type="molecule type" value="Genomic_DNA"/>
</dbReference>
<dbReference type="CDD" id="cd10147">
    <property type="entry name" value="Wzt_C-like"/>
    <property type="match status" value="1"/>
</dbReference>
<proteinExistence type="inferred from homology"/>
<evidence type="ECO:0000259" key="5">
    <source>
        <dbReference type="PROSITE" id="PS50893"/>
    </source>
</evidence>
<dbReference type="InterPro" id="IPR029439">
    <property type="entry name" value="Wzt_C"/>
</dbReference>
<dbReference type="Proteomes" id="UP000694228">
    <property type="component" value="Chromosome"/>
</dbReference>
<dbReference type="GO" id="GO:0140359">
    <property type="term" value="F:ABC-type transporter activity"/>
    <property type="evidence" value="ECO:0007669"/>
    <property type="project" value="InterPro"/>
</dbReference>
<evidence type="ECO:0000313" key="6">
    <source>
        <dbReference type="EMBL" id="QXO93522.1"/>
    </source>
</evidence>
<name>A0A8F5ZDB2_METHU</name>
<feature type="domain" description="ABC transporter" evidence="5">
    <location>
        <begin position="26"/>
        <end position="247"/>
    </location>
</feature>
<evidence type="ECO:0000256" key="4">
    <source>
        <dbReference type="ARBA" id="ARBA00022840"/>
    </source>
</evidence>
<dbReference type="GO" id="GO:0016887">
    <property type="term" value="F:ATP hydrolysis activity"/>
    <property type="evidence" value="ECO:0007669"/>
    <property type="project" value="InterPro"/>
</dbReference>
<dbReference type="PANTHER" id="PTHR46743">
    <property type="entry name" value="TEICHOIC ACIDS EXPORT ATP-BINDING PROTEIN TAGH"/>
    <property type="match status" value="1"/>
</dbReference>
<dbReference type="Pfam" id="PF14524">
    <property type="entry name" value="Wzt_C"/>
    <property type="match status" value="1"/>
</dbReference>
<organism evidence="6 7">
    <name type="scientific">Methanospirillum hungatei</name>
    <dbReference type="NCBI Taxonomy" id="2203"/>
    <lineage>
        <taxon>Archaea</taxon>
        <taxon>Methanobacteriati</taxon>
        <taxon>Methanobacteriota</taxon>
        <taxon>Stenosarchaea group</taxon>
        <taxon>Methanomicrobia</taxon>
        <taxon>Methanomicrobiales</taxon>
        <taxon>Methanospirillaceae</taxon>
        <taxon>Methanospirillum</taxon>
    </lineage>
</organism>
<dbReference type="PROSITE" id="PS50893">
    <property type="entry name" value="ABC_TRANSPORTER_2"/>
    <property type="match status" value="1"/>
</dbReference>
<evidence type="ECO:0000313" key="7">
    <source>
        <dbReference type="Proteomes" id="UP000694228"/>
    </source>
</evidence>
<dbReference type="Pfam" id="PF00005">
    <property type="entry name" value="ABC_tran"/>
    <property type="match status" value="1"/>
</dbReference>
<protein>
    <submittedName>
        <fullName evidence="6">ABC transporter ATP-binding protein</fullName>
    </submittedName>
</protein>
<keyword evidence="3" id="KW-0547">Nucleotide-binding</keyword>
<dbReference type="OrthoDB" id="40048at2157"/>
<dbReference type="SMART" id="SM00382">
    <property type="entry name" value="AAA"/>
    <property type="match status" value="1"/>
</dbReference>
<dbReference type="CDD" id="cd03220">
    <property type="entry name" value="ABC_KpsT_Wzt"/>
    <property type="match status" value="1"/>
</dbReference>
<dbReference type="PANTHER" id="PTHR46743:SF2">
    <property type="entry name" value="TEICHOIC ACIDS EXPORT ATP-BINDING PROTEIN TAGH"/>
    <property type="match status" value="1"/>
</dbReference>
<accession>A0A8F5ZDB2</accession>
<dbReference type="InterPro" id="IPR003593">
    <property type="entry name" value="AAA+_ATPase"/>
</dbReference>